<proteinExistence type="predicted"/>
<gene>
    <name evidence="1" type="ORF">HNO88_000526</name>
</gene>
<evidence type="ECO:0000313" key="1">
    <source>
        <dbReference type="EMBL" id="MBB4857219.1"/>
    </source>
</evidence>
<keyword evidence="2" id="KW-1185">Reference proteome</keyword>
<dbReference type="RefSeq" id="WP_184242525.1">
    <property type="nucleotide sequence ID" value="NZ_JACHLR010000002.1"/>
</dbReference>
<reference evidence="1 2" key="1">
    <citation type="submission" date="2020-08" db="EMBL/GenBank/DDBJ databases">
        <title>Functional genomics of gut bacteria from endangered species of beetles.</title>
        <authorList>
            <person name="Carlos-Shanley C."/>
        </authorList>
    </citation>
    <scope>NUCLEOTIDE SEQUENCE [LARGE SCALE GENOMIC DNA]</scope>
    <source>
        <strain evidence="1 2">S00245</strain>
    </source>
</reference>
<dbReference type="EMBL" id="JACHLR010000002">
    <property type="protein sequence ID" value="MBB4857219.1"/>
    <property type="molecule type" value="Genomic_DNA"/>
</dbReference>
<dbReference type="AlphaFoldDB" id="A0A7W7K6M4"/>
<protein>
    <submittedName>
        <fullName evidence="1">Uncharacterized protein</fullName>
    </submittedName>
</protein>
<evidence type="ECO:0000313" key="2">
    <source>
        <dbReference type="Proteomes" id="UP000555448"/>
    </source>
</evidence>
<organism evidence="1 2">
    <name type="scientific">Novosphingobium chloroacetimidivorans</name>
    <dbReference type="NCBI Taxonomy" id="1428314"/>
    <lineage>
        <taxon>Bacteria</taxon>
        <taxon>Pseudomonadati</taxon>
        <taxon>Pseudomonadota</taxon>
        <taxon>Alphaproteobacteria</taxon>
        <taxon>Sphingomonadales</taxon>
        <taxon>Sphingomonadaceae</taxon>
        <taxon>Novosphingobium</taxon>
    </lineage>
</organism>
<sequence length="96" mass="10333">MLEQAISPTSRASLAEQSAIAQELARGCQTSVERAVELARIIKEAADDLPPDCERRRFYACADLIEEAATSLGERAEAIEIICGTLLLAVREASNA</sequence>
<dbReference type="Proteomes" id="UP000555448">
    <property type="component" value="Unassembled WGS sequence"/>
</dbReference>
<comment type="caution">
    <text evidence="1">The sequence shown here is derived from an EMBL/GenBank/DDBJ whole genome shotgun (WGS) entry which is preliminary data.</text>
</comment>
<name>A0A7W7K6M4_9SPHN</name>
<accession>A0A7W7K6M4</accession>